<reference evidence="3" key="1">
    <citation type="submission" date="2013-12" db="EMBL/GenBank/DDBJ databases">
        <title>A Varibaculum cambriense genome reconstructed from a premature infant gut community with otherwise low bacterial novelty that shifts toward anaerobic metabolism during the third week of life.</title>
        <authorList>
            <person name="Brown C.T."/>
            <person name="Sharon I."/>
            <person name="Thomas B.C."/>
            <person name="Castelle C.J."/>
            <person name="Morowitz M.J."/>
            <person name="Banfield J.F."/>
        </authorList>
    </citation>
    <scope>NUCLEOTIDE SEQUENCE</scope>
</reference>
<protein>
    <submittedName>
        <fullName evidence="3">Heat-inducible transcription repressor HrcA</fullName>
    </submittedName>
</protein>
<sequence length="66" mass="7482">LRAINKRKLFYSVGTTELLNQPEFKSVEKVQPLLSLVEEQNQLGQLLKDDSPTPVKVKIGNENDTE</sequence>
<evidence type="ECO:0000259" key="2">
    <source>
        <dbReference type="Pfam" id="PF01628"/>
    </source>
</evidence>
<feature type="region of interest" description="Disordered" evidence="1">
    <location>
        <begin position="47"/>
        <end position="66"/>
    </location>
</feature>
<name>W1Y9S6_9ZZZZ</name>
<dbReference type="Gene3D" id="3.30.450.40">
    <property type="match status" value="1"/>
</dbReference>
<organism evidence="3">
    <name type="scientific">human gut metagenome</name>
    <dbReference type="NCBI Taxonomy" id="408170"/>
    <lineage>
        <taxon>unclassified sequences</taxon>
        <taxon>metagenomes</taxon>
        <taxon>organismal metagenomes</taxon>
    </lineage>
</organism>
<evidence type="ECO:0000256" key="1">
    <source>
        <dbReference type="SAM" id="MobiDB-lite"/>
    </source>
</evidence>
<accession>W1Y9S6</accession>
<dbReference type="EMBL" id="AZMM01006844">
    <property type="protein sequence ID" value="ETJ39267.1"/>
    <property type="molecule type" value="Genomic_DNA"/>
</dbReference>
<dbReference type="GO" id="GO:0003677">
    <property type="term" value="F:DNA binding"/>
    <property type="evidence" value="ECO:0007669"/>
    <property type="project" value="InterPro"/>
</dbReference>
<dbReference type="InterPro" id="IPR029016">
    <property type="entry name" value="GAF-like_dom_sf"/>
</dbReference>
<dbReference type="AlphaFoldDB" id="W1Y9S6"/>
<comment type="caution">
    <text evidence="3">The sequence shown here is derived from an EMBL/GenBank/DDBJ whole genome shotgun (WGS) entry which is preliminary data.</text>
</comment>
<feature type="domain" description="Heat-inducible transcription repressor HrcA C-terminal" evidence="2">
    <location>
        <begin position="6"/>
        <end position="65"/>
    </location>
</feature>
<feature type="non-terminal residue" evidence="3">
    <location>
        <position position="1"/>
    </location>
</feature>
<dbReference type="InterPro" id="IPR021153">
    <property type="entry name" value="HrcA_C"/>
</dbReference>
<dbReference type="Pfam" id="PF01628">
    <property type="entry name" value="HrcA"/>
    <property type="match status" value="1"/>
</dbReference>
<evidence type="ECO:0000313" key="3">
    <source>
        <dbReference type="EMBL" id="ETJ39267.1"/>
    </source>
</evidence>
<feature type="non-terminal residue" evidence="3">
    <location>
        <position position="66"/>
    </location>
</feature>
<gene>
    <name evidence="3" type="ORF">Q604_UNBC06844G0001</name>
</gene>
<dbReference type="SUPFAM" id="SSF55781">
    <property type="entry name" value="GAF domain-like"/>
    <property type="match status" value="1"/>
</dbReference>
<dbReference type="GO" id="GO:0006355">
    <property type="term" value="P:regulation of DNA-templated transcription"/>
    <property type="evidence" value="ECO:0007669"/>
    <property type="project" value="InterPro"/>
</dbReference>
<proteinExistence type="predicted"/>